<dbReference type="Proteomes" id="UP000285768">
    <property type="component" value="Chromosome"/>
</dbReference>
<evidence type="ECO:0000256" key="1">
    <source>
        <dbReference type="SAM" id="MobiDB-lite"/>
    </source>
</evidence>
<sequence length="637" mass="63616">MSRRIRNRRGVGGVAAAVLVSTALVAQGGIATDATWNDAEWAHAPATAVGTSDCAAAAGHFAARGEGRALSGSLLGVDLDTIAEVEGVTVTNNGERTLHTAGAPVSGLEGAFRDPLTVNALTALQLPLTGLLELPTDNSTGVVGQFGQARTDGLAHGAGGYVTDSGGIDLADEQTGGYPGLATLRLSDLLNSPLLGDIGLGSTLSGVSDLELEVGAVAGEARLDACAEAWSSGGGTGSAARTVAAIAADDVVAGLERRYLAASADLRFASPVVGALSSELNALLGGLEGTVNGLIGAGGVKPGIESGVATLLNAVLSTPLLTLGSVELNTLTAQIDLAPVRSLIDTGFHDSGGVISVDAASGTVSIDTSALLQQAYPDRVGDGLNGLPPNTNLLADPAILNALTQSLTEALTEWLGQVETRLVEAVDRVRITSTLSVNLRARLLAITPFIDVGHIAVSVDGTLADLRSNAPGTVSTEVKLLSGLLGALTDLLTKGLLKPVLDLLLNTLLGGAGGVIGGVVDGVLPAVANLPSQFAGVTAPLISLVTRVYTGLFLSSVLSITVNAQNAPASGGPPPPDWQPGRPTAPPEGRYEVAALRVGVLDGLGPNGVRLYLGRASVGPGCSAAQAALPGSACAGY</sequence>
<evidence type="ECO:0000313" key="3">
    <source>
        <dbReference type="EMBL" id="QAB18857.1"/>
    </source>
</evidence>
<dbReference type="EMBL" id="CP035037">
    <property type="protein sequence ID" value="QAB18857.1"/>
    <property type="molecule type" value="Genomic_DNA"/>
</dbReference>
<feature type="region of interest" description="Disordered" evidence="1">
    <location>
        <begin position="567"/>
        <end position="586"/>
    </location>
</feature>
<protein>
    <recommendedName>
        <fullName evidence="5">Choice-of-anchor G family protein</fullName>
    </recommendedName>
</protein>
<evidence type="ECO:0000256" key="2">
    <source>
        <dbReference type="SAM" id="SignalP"/>
    </source>
</evidence>
<accession>A0ABX5QID8</accession>
<dbReference type="InterPro" id="IPR047900">
    <property type="entry name" value="Choice_anch_G"/>
</dbReference>
<evidence type="ECO:0000313" key="4">
    <source>
        <dbReference type="Proteomes" id="UP000285768"/>
    </source>
</evidence>
<organism evidence="3 4">
    <name type="scientific">Leucobacter muris</name>
    <dbReference type="NCBI Taxonomy" id="1935379"/>
    <lineage>
        <taxon>Bacteria</taxon>
        <taxon>Bacillati</taxon>
        <taxon>Actinomycetota</taxon>
        <taxon>Actinomycetes</taxon>
        <taxon>Micrococcales</taxon>
        <taxon>Microbacteriaceae</taxon>
        <taxon>Leucobacter</taxon>
    </lineage>
</organism>
<reference evidence="3 4" key="1">
    <citation type="submission" date="2019-01" db="EMBL/GenBank/DDBJ databases">
        <title>Leucobacter muris sp. nov. isolated from the nose of a laboratory mouse.</title>
        <authorList>
            <person name="Benga L."/>
            <person name="Sproeer C."/>
            <person name="Schumann P."/>
            <person name="Verbarg S."/>
            <person name="Bunk B."/>
            <person name="Engelhardt E."/>
            <person name="Benten P.M."/>
            <person name="Sager M."/>
        </authorList>
    </citation>
    <scope>NUCLEOTIDE SEQUENCE [LARGE SCALE GENOMIC DNA]</scope>
    <source>
        <strain evidence="3 4">DSM 101948</strain>
    </source>
</reference>
<dbReference type="RefSeq" id="WP_128387576.1">
    <property type="nucleotide sequence ID" value="NZ_CP035037.1"/>
</dbReference>
<feature type="compositionally biased region" description="Pro residues" evidence="1">
    <location>
        <begin position="571"/>
        <end position="586"/>
    </location>
</feature>
<proteinExistence type="predicted"/>
<keyword evidence="4" id="KW-1185">Reference proteome</keyword>
<evidence type="ECO:0008006" key="5">
    <source>
        <dbReference type="Google" id="ProtNLM"/>
    </source>
</evidence>
<gene>
    <name evidence="3" type="ORF">Leucomu_13880</name>
</gene>
<keyword evidence="2" id="KW-0732">Signal</keyword>
<feature type="signal peptide" evidence="2">
    <location>
        <begin position="1"/>
        <end position="26"/>
    </location>
</feature>
<name>A0ABX5QID8_9MICO</name>
<feature type="chain" id="PRO_5045776309" description="Choice-of-anchor G family protein" evidence="2">
    <location>
        <begin position="27"/>
        <end position="637"/>
    </location>
</feature>
<dbReference type="NCBIfam" id="NF033766">
    <property type="entry name" value="choice_anch_G"/>
    <property type="match status" value="1"/>
</dbReference>